<feature type="compositionally biased region" description="Polar residues" evidence="3">
    <location>
        <begin position="199"/>
        <end position="221"/>
    </location>
</feature>
<feature type="region of interest" description="Disordered" evidence="3">
    <location>
        <begin position="950"/>
        <end position="995"/>
    </location>
</feature>
<dbReference type="PANTHER" id="PTHR21190">
    <property type="entry name" value="GH10077P"/>
    <property type="match status" value="1"/>
</dbReference>
<feature type="domain" description="C2H2-type" evidence="4">
    <location>
        <begin position="132"/>
        <end position="160"/>
    </location>
</feature>
<dbReference type="RefSeq" id="XP_013409122.1">
    <property type="nucleotide sequence ID" value="XM_013553668.1"/>
</dbReference>
<dbReference type="PROSITE" id="PS50157">
    <property type="entry name" value="ZINC_FINGER_C2H2_2"/>
    <property type="match status" value="3"/>
</dbReference>
<evidence type="ECO:0000256" key="2">
    <source>
        <dbReference type="SAM" id="Coils"/>
    </source>
</evidence>
<dbReference type="RefSeq" id="XP_013409124.1">
    <property type="nucleotide sequence ID" value="XM_013553670.1"/>
</dbReference>
<evidence type="ECO:0000313" key="13">
    <source>
        <dbReference type="RefSeq" id="XP_013409123.1"/>
    </source>
</evidence>
<evidence type="ECO:0000313" key="15">
    <source>
        <dbReference type="RefSeq" id="XP_013409125.1"/>
    </source>
</evidence>
<feature type="region of interest" description="Disordered" evidence="3">
    <location>
        <begin position="913"/>
        <end position="935"/>
    </location>
</feature>
<feature type="compositionally biased region" description="Basic and acidic residues" evidence="3">
    <location>
        <begin position="676"/>
        <end position="686"/>
    </location>
</feature>
<keyword evidence="1" id="KW-0479">Metal-binding</keyword>
<keyword evidence="1" id="KW-0862">Zinc</keyword>
<dbReference type="RefSeq" id="XP_013409119.1">
    <property type="nucleotide sequence ID" value="XM_013553665.1"/>
</dbReference>
<feature type="compositionally biased region" description="Polar residues" evidence="3">
    <location>
        <begin position="950"/>
        <end position="989"/>
    </location>
</feature>
<feature type="region of interest" description="Disordered" evidence="3">
    <location>
        <begin position="298"/>
        <end position="335"/>
    </location>
</feature>
<dbReference type="RefSeq" id="XP_013409125.1">
    <property type="nucleotide sequence ID" value="XM_013553671.1"/>
</dbReference>
<dbReference type="OrthoDB" id="10020956at2759"/>
<feature type="compositionally biased region" description="Low complexity" evidence="3">
    <location>
        <begin position="709"/>
        <end position="739"/>
    </location>
</feature>
<sequence length="1378" mass="153951">MPRHPNIFHQRDEYSFEERTLVEKLQNLKDSSAYEETTFLSKLKDLNPSSLCNFNKLTSVNLLIDENCQTHDTEMTTDNKMKSSRRKQSKPIRVSQIELEGTEQEATAVLPQSCDLPKDDGKDDTAMEVELLGCDHCSETFTTEDDLESHVHAAHQSTENFPTAYHRLGNELQQGMGMATPSEAEPAEQGVEPDSQVIEASSQVNGQDDAQPLDMSTSSQPEEGEVARSGNRIFHPEAYCGLCDREFCNKYFLKTHKANKHGIFEGSPPGYPPTGQSFPVFPGTMPPATMLEQTNVVSSAATSTMEEQETKSPQPNQNQPTAQESSSNATPQRPTKVQVDLEDYCEICQKHFCNKYYLKKHKLDVHGIKPENQKTVSINNLINLPNESNPATSGIGQLGPMMMPPTSMGNVMFISPFLPPMGLIPTQPLLQPISQPTSLAVLNPPTSQQQSALAPNTQQQQQQQHQQQPNTTTTMATSSSLPAPVPNDALRSMGVLNADAYCEICRKEFCNKYFLKIHKANKHGIQDDVRRSSGGPGLPFPLPPMPMTPLPPGFQFMPIKQEMDGIPPPQVIMTPEGVPLLIPHSQPLPMQFRNEELAFHQTAAQNSGKNTPVPADSTSGKSTPKSESNQSGPGMNTMFSNMVMSKMADRVMCELCNKEVCNKYFLKLHRMKIHGIEPPEQSKTDSNDSFSSDGKQASLVQKVEQKPPQLLPSALPSPSQQNNLQASQQAQQIHQARQLQEARHVQEAQQLQKAKQIEQAHQIQLAQQKQIQEVQQQLQEAQQKQEEQQQGPSHTTEELIKMGIDPEAYCEICKKEFCSKYFLRTHKLNIHGIRVQKPPETTKKSPISSLALKPVHVSPFKIKSEGNEIPEQISWRWKESPSSVNPRVMCDLCNKELCNKYFLRTHKLNKHGIYEDSPSSASSTPKSTSESFGVDFSTPKSEVTMPTFSNQLNLSNRGSGSPVSNSGALRQPTSNLPLSVPTPHQQPQGTPKADDSYFSHFKEVCRLCDRRFKSAKWLTSHLVSDHGMQASQVESQFINGQSAAQGRQFCHLCGEVCADKASLDLHMTREHENSLSSQASDTPMKATDQPAAEPVNLTKQFRPTVSSNLASAIGLSLKRKYSKNMKHKLYSCSHCEYKTRWLSNIYSHEERKHKSSKDMKKYNCNECLRSFRYEHSLIRHLEQYHQNGVADPDKAHSNASSPTVNHVGGKAKKFRCAHCKDCFPSKLMCFAHIRSAHGRQSHNGGSALERPLPKMKIFSCSLCEYKTKFQSNLFAHRLMKHKLPGSSKLQILNKENHISGDDEGKSEEKMEVDFPNDEPIAFGAPCDLAANLVMQSFTMTQVDENDLKQFVPSTVYLPVSSRITEPLTVTFNLKPTEQ</sequence>
<evidence type="ECO:0000256" key="1">
    <source>
        <dbReference type="PROSITE-ProRule" id="PRU00042"/>
    </source>
</evidence>
<accession>A0A1S3JFK3</accession>
<feature type="domain" description="C2H2-type" evidence="4">
    <location>
        <begin position="651"/>
        <end position="679"/>
    </location>
</feature>
<evidence type="ECO:0000313" key="11">
    <source>
        <dbReference type="RefSeq" id="XP_013409121.1"/>
    </source>
</evidence>
<dbReference type="Proteomes" id="UP000085678">
    <property type="component" value="Unplaced"/>
</dbReference>
<evidence type="ECO:0000313" key="12">
    <source>
        <dbReference type="RefSeq" id="XP_013409122.1"/>
    </source>
</evidence>
<feature type="compositionally biased region" description="Low complexity" evidence="3">
    <location>
        <begin position="917"/>
        <end position="931"/>
    </location>
</feature>
<evidence type="ECO:0000313" key="7">
    <source>
        <dbReference type="RefSeq" id="XP_013409117.1"/>
    </source>
</evidence>
<gene>
    <name evidence="6 7 8 9 10 11 12 13 14 15" type="primary">LOC106172777</name>
</gene>
<feature type="region of interest" description="Disordered" evidence="3">
    <location>
        <begin position="603"/>
        <end position="638"/>
    </location>
</feature>
<proteinExistence type="predicted"/>
<keyword evidence="5" id="KW-1185">Reference proteome</keyword>
<evidence type="ECO:0000313" key="8">
    <source>
        <dbReference type="RefSeq" id="XP_013409118.1"/>
    </source>
</evidence>
<organism evidence="5 8">
    <name type="scientific">Lingula anatina</name>
    <name type="common">Brachiopod</name>
    <name type="synonym">Lingula unguis</name>
    <dbReference type="NCBI Taxonomy" id="7574"/>
    <lineage>
        <taxon>Eukaryota</taxon>
        <taxon>Metazoa</taxon>
        <taxon>Spiralia</taxon>
        <taxon>Lophotrochozoa</taxon>
        <taxon>Brachiopoda</taxon>
        <taxon>Linguliformea</taxon>
        <taxon>Lingulata</taxon>
        <taxon>Lingulida</taxon>
        <taxon>Linguloidea</taxon>
        <taxon>Lingulidae</taxon>
        <taxon>Lingula</taxon>
    </lineage>
</organism>
<feature type="domain" description="C2H2-type" evidence="4">
    <location>
        <begin position="1162"/>
        <end position="1190"/>
    </location>
</feature>
<feature type="region of interest" description="Disordered" evidence="3">
    <location>
        <begin position="676"/>
        <end position="696"/>
    </location>
</feature>
<dbReference type="SMART" id="SM00355">
    <property type="entry name" value="ZnF_C2H2"/>
    <property type="match status" value="13"/>
</dbReference>
<keyword evidence="1" id="KW-0863">Zinc-finger</keyword>
<feature type="coiled-coil region" evidence="2">
    <location>
        <begin position="764"/>
        <end position="791"/>
    </location>
</feature>
<feature type="region of interest" description="Disordered" evidence="3">
    <location>
        <begin position="437"/>
        <end position="486"/>
    </location>
</feature>
<evidence type="ECO:0000313" key="14">
    <source>
        <dbReference type="RefSeq" id="XP_013409124.1"/>
    </source>
</evidence>
<dbReference type="PROSITE" id="PS00028">
    <property type="entry name" value="ZINC_FINGER_C2H2_1"/>
    <property type="match status" value="11"/>
</dbReference>
<evidence type="ECO:0000313" key="10">
    <source>
        <dbReference type="RefSeq" id="XP_013409120.1"/>
    </source>
</evidence>
<feature type="region of interest" description="Disordered" evidence="3">
    <location>
        <begin position="199"/>
        <end position="229"/>
    </location>
</feature>
<protein>
    <submittedName>
        <fullName evidence="6 7">Uncharacterized protein LOC106172777</fullName>
    </submittedName>
</protein>
<feature type="compositionally biased region" description="Low complexity" evidence="3">
    <location>
        <begin position="448"/>
        <end position="474"/>
    </location>
</feature>
<evidence type="ECO:0000259" key="4">
    <source>
        <dbReference type="PROSITE" id="PS50157"/>
    </source>
</evidence>
<dbReference type="GO" id="GO:0008270">
    <property type="term" value="F:zinc ion binding"/>
    <property type="evidence" value="ECO:0007669"/>
    <property type="project" value="UniProtKB-KW"/>
</dbReference>
<evidence type="ECO:0000313" key="9">
    <source>
        <dbReference type="RefSeq" id="XP_013409119.1"/>
    </source>
</evidence>
<dbReference type="RefSeq" id="XP_013409116.1">
    <property type="nucleotide sequence ID" value="XM_013553662.1"/>
</dbReference>
<dbReference type="RefSeq" id="XP_013409121.1">
    <property type="nucleotide sequence ID" value="XM_013553667.1"/>
</dbReference>
<dbReference type="KEGG" id="lak:106172777"/>
<name>A0A1S3JFK3_LINAN</name>
<dbReference type="InterPro" id="IPR013087">
    <property type="entry name" value="Znf_C2H2_type"/>
</dbReference>
<evidence type="ECO:0000313" key="6">
    <source>
        <dbReference type="RefSeq" id="XP_013409116.1"/>
    </source>
</evidence>
<dbReference type="Gene3D" id="3.30.160.60">
    <property type="entry name" value="Classic Zinc Finger"/>
    <property type="match status" value="2"/>
</dbReference>
<feature type="region of interest" description="Disordered" evidence="3">
    <location>
        <begin position="709"/>
        <end position="741"/>
    </location>
</feature>
<dbReference type="PANTHER" id="PTHR21190:SF1">
    <property type="entry name" value="GH10077P"/>
    <property type="match status" value="1"/>
</dbReference>
<feature type="region of interest" description="Disordered" evidence="3">
    <location>
        <begin position="1070"/>
        <end position="1090"/>
    </location>
</feature>
<dbReference type="RefSeq" id="XP_013409120.1">
    <property type="nucleotide sequence ID" value="XM_013553666.1"/>
</dbReference>
<keyword evidence="2" id="KW-0175">Coiled coil</keyword>
<evidence type="ECO:0000256" key="3">
    <source>
        <dbReference type="SAM" id="MobiDB-lite"/>
    </source>
</evidence>
<dbReference type="RefSeq" id="XP_013409117.1">
    <property type="nucleotide sequence ID" value="XM_013553663.1"/>
</dbReference>
<feature type="compositionally biased region" description="Polar residues" evidence="3">
    <location>
        <begin position="687"/>
        <end position="696"/>
    </location>
</feature>
<evidence type="ECO:0000313" key="5">
    <source>
        <dbReference type="Proteomes" id="UP000085678"/>
    </source>
</evidence>
<reference evidence="6 7" key="1">
    <citation type="submission" date="2025-04" db="UniProtKB">
        <authorList>
            <consortium name="RefSeq"/>
        </authorList>
    </citation>
    <scope>IDENTIFICATION</scope>
    <source>
        <tissue evidence="6 7">Gonads</tissue>
    </source>
</reference>
<feature type="compositionally biased region" description="Polar residues" evidence="3">
    <location>
        <begin position="437"/>
        <end position="447"/>
    </location>
</feature>
<dbReference type="RefSeq" id="XP_013409118.1">
    <property type="nucleotide sequence ID" value="XM_013553664.1"/>
</dbReference>
<dbReference type="GeneID" id="106172777"/>
<dbReference type="RefSeq" id="XP_013409123.1">
    <property type="nucleotide sequence ID" value="XM_013553669.1"/>
</dbReference>